<accession>A0A4Y2W6K5</accession>
<organism evidence="1 2">
    <name type="scientific">Araneus ventricosus</name>
    <name type="common">Orbweaver spider</name>
    <name type="synonym">Epeira ventricosa</name>
    <dbReference type="NCBI Taxonomy" id="182803"/>
    <lineage>
        <taxon>Eukaryota</taxon>
        <taxon>Metazoa</taxon>
        <taxon>Ecdysozoa</taxon>
        <taxon>Arthropoda</taxon>
        <taxon>Chelicerata</taxon>
        <taxon>Arachnida</taxon>
        <taxon>Araneae</taxon>
        <taxon>Araneomorphae</taxon>
        <taxon>Entelegynae</taxon>
        <taxon>Araneoidea</taxon>
        <taxon>Araneidae</taxon>
        <taxon>Araneus</taxon>
    </lineage>
</organism>
<dbReference type="EMBL" id="BGPR01056147">
    <property type="protein sequence ID" value="GBO32652.1"/>
    <property type="molecule type" value="Genomic_DNA"/>
</dbReference>
<sequence>MTRTTSKLEPLSKLPHHTSGRTFTPYVLFGMKLPRFKTNSQLNQVSSLELYDPKSETLPLGHCRNYSCAIHCNALTTKLLENSFRSPSIFVMIFRNILAIDYLFIGFERDMLKVDGNLVRVRRSGLEIMKVEMVKGSNFPFPLISFNFKIEIKFKLSLYANKQL</sequence>
<proteinExistence type="predicted"/>
<protein>
    <submittedName>
        <fullName evidence="1">Uncharacterized protein</fullName>
    </submittedName>
</protein>
<reference evidence="1 2" key="1">
    <citation type="journal article" date="2019" name="Sci. Rep.">
        <title>Orb-weaving spider Araneus ventricosus genome elucidates the spidroin gene catalogue.</title>
        <authorList>
            <person name="Kono N."/>
            <person name="Nakamura H."/>
            <person name="Ohtoshi R."/>
            <person name="Moran D.A.P."/>
            <person name="Shinohara A."/>
            <person name="Yoshida Y."/>
            <person name="Fujiwara M."/>
            <person name="Mori M."/>
            <person name="Tomita M."/>
            <person name="Arakawa K."/>
        </authorList>
    </citation>
    <scope>NUCLEOTIDE SEQUENCE [LARGE SCALE GENOMIC DNA]</scope>
</reference>
<keyword evidence="2" id="KW-1185">Reference proteome</keyword>
<dbReference type="AlphaFoldDB" id="A0A4Y2W6K5"/>
<dbReference type="Proteomes" id="UP000499080">
    <property type="component" value="Unassembled WGS sequence"/>
</dbReference>
<evidence type="ECO:0000313" key="1">
    <source>
        <dbReference type="EMBL" id="GBO32652.1"/>
    </source>
</evidence>
<evidence type="ECO:0000313" key="2">
    <source>
        <dbReference type="Proteomes" id="UP000499080"/>
    </source>
</evidence>
<gene>
    <name evidence="1" type="ORF">AVEN_117025_1</name>
</gene>
<comment type="caution">
    <text evidence="1">The sequence shown here is derived from an EMBL/GenBank/DDBJ whole genome shotgun (WGS) entry which is preliminary data.</text>
</comment>
<name>A0A4Y2W6K5_ARAVE</name>